<evidence type="ECO:0008006" key="3">
    <source>
        <dbReference type="Google" id="ProtNLM"/>
    </source>
</evidence>
<dbReference type="EMBL" id="NCDQ01000003">
    <property type="protein sequence ID" value="OYX06474.1"/>
    <property type="molecule type" value="Genomic_DNA"/>
</dbReference>
<dbReference type="Gene3D" id="3.40.50.150">
    <property type="entry name" value="Vaccinia Virus protein VP39"/>
    <property type="match status" value="1"/>
</dbReference>
<dbReference type="PANTHER" id="PTHR43861">
    <property type="entry name" value="TRANS-ACONITATE 2-METHYLTRANSFERASE-RELATED"/>
    <property type="match status" value="1"/>
</dbReference>
<accession>A0A258DFP2</accession>
<comment type="caution">
    <text evidence="1">The sequence shown here is derived from an EMBL/GenBank/DDBJ whole genome shotgun (WGS) entry which is preliminary data.</text>
</comment>
<dbReference type="Proteomes" id="UP000215616">
    <property type="component" value="Unassembled WGS sequence"/>
</dbReference>
<sequence length="296" mass="31755">MGLIAEAGGSPDGRGCDVCAGRLAPYRHDWLWRCDGCGVLHSTFPVAIPSEAGGEAMDEAMREVGLETLRAKNNARLLARLKALTGTGGRFLDVGSGPGFLLSAAKAEGFEPEGVEPDANTVAAARAHGAQVRHGFFPDVLDAGETFDVIVFNDVLEHIPGLAPALAACAAHVKPGGVLALNCPDRRGFFFRVAASLDRLGIHGPYDRLWQRGLPSPHVWYFTAGNLAQAAARHGFALVGEARLEAVELDGLWQRIRYVKDQSLALSLAAYLFTLATYPLTRLFPADSTVCFFRRT</sequence>
<name>A0A258DFP2_CAUVI</name>
<reference evidence="1 2" key="1">
    <citation type="submission" date="2017-03" db="EMBL/GenBank/DDBJ databases">
        <title>Lifting the veil on microbial sulfur biogeochemistry in mining wastewaters.</title>
        <authorList>
            <person name="Kantor R.S."/>
            <person name="Colenbrander Nelson T."/>
            <person name="Marshall S."/>
            <person name="Bennett D."/>
            <person name="Apte S."/>
            <person name="Camacho D."/>
            <person name="Thomas B.C."/>
            <person name="Warren L.A."/>
            <person name="Banfield J.F."/>
        </authorList>
    </citation>
    <scope>NUCLEOTIDE SEQUENCE [LARGE SCALE GENOMIC DNA]</scope>
    <source>
        <strain evidence="1">32-67-7</strain>
    </source>
</reference>
<dbReference type="SUPFAM" id="SSF53335">
    <property type="entry name" value="S-adenosyl-L-methionine-dependent methyltransferases"/>
    <property type="match status" value="1"/>
</dbReference>
<evidence type="ECO:0000313" key="2">
    <source>
        <dbReference type="Proteomes" id="UP000215616"/>
    </source>
</evidence>
<dbReference type="CDD" id="cd02440">
    <property type="entry name" value="AdoMet_MTases"/>
    <property type="match status" value="1"/>
</dbReference>
<proteinExistence type="predicted"/>
<dbReference type="Pfam" id="PF13489">
    <property type="entry name" value="Methyltransf_23"/>
    <property type="match status" value="1"/>
</dbReference>
<dbReference type="InterPro" id="IPR029063">
    <property type="entry name" value="SAM-dependent_MTases_sf"/>
</dbReference>
<dbReference type="AlphaFoldDB" id="A0A258DFP2"/>
<evidence type="ECO:0000313" key="1">
    <source>
        <dbReference type="EMBL" id="OYX06474.1"/>
    </source>
</evidence>
<organism evidence="1 2">
    <name type="scientific">Caulobacter vibrioides</name>
    <name type="common">Caulobacter crescentus</name>
    <dbReference type="NCBI Taxonomy" id="155892"/>
    <lineage>
        <taxon>Bacteria</taxon>
        <taxon>Pseudomonadati</taxon>
        <taxon>Pseudomonadota</taxon>
        <taxon>Alphaproteobacteria</taxon>
        <taxon>Caulobacterales</taxon>
        <taxon>Caulobacteraceae</taxon>
        <taxon>Caulobacter</taxon>
    </lineage>
</organism>
<gene>
    <name evidence="1" type="ORF">B7Z12_00400</name>
</gene>
<protein>
    <recommendedName>
        <fullName evidence="3">Class I SAM-dependent methyltransferase</fullName>
    </recommendedName>
</protein>